<dbReference type="GO" id="GO:0003700">
    <property type="term" value="F:DNA-binding transcription factor activity"/>
    <property type="evidence" value="ECO:0007669"/>
    <property type="project" value="InterPro"/>
</dbReference>
<dbReference type="Gene3D" id="1.10.10.10">
    <property type="entry name" value="Winged helix-like DNA-binding domain superfamily/Winged helix DNA-binding domain"/>
    <property type="match status" value="1"/>
</dbReference>
<dbReference type="PROSITE" id="PS00894">
    <property type="entry name" value="HTH_DEOR_1"/>
    <property type="match status" value="1"/>
</dbReference>
<dbReference type="RefSeq" id="WP_179444295.1">
    <property type="nucleotide sequence ID" value="NZ_JACBZS010000001.1"/>
</dbReference>
<reference evidence="5 6" key="1">
    <citation type="submission" date="2020-07" db="EMBL/GenBank/DDBJ databases">
        <title>Sequencing the genomes of 1000 actinobacteria strains.</title>
        <authorList>
            <person name="Klenk H.-P."/>
        </authorList>
    </citation>
    <scope>NUCLEOTIDE SEQUENCE [LARGE SCALE GENOMIC DNA]</scope>
    <source>
        <strain evidence="5 6">DSM 103164</strain>
    </source>
</reference>
<dbReference type="InterPro" id="IPR001034">
    <property type="entry name" value="DeoR_HTH"/>
</dbReference>
<dbReference type="PIRSF" id="PIRSF016838">
    <property type="entry name" value="PafC"/>
    <property type="match status" value="1"/>
</dbReference>
<dbReference type="InterPro" id="IPR018356">
    <property type="entry name" value="Tscrpt_reg_HTH_DeoR_CS"/>
</dbReference>
<dbReference type="Pfam" id="PF25583">
    <property type="entry name" value="WCX"/>
    <property type="match status" value="1"/>
</dbReference>
<proteinExistence type="predicted"/>
<protein>
    <submittedName>
        <fullName evidence="5">Putative DNA-binding transcriptional regulator YafY</fullName>
    </submittedName>
</protein>
<keyword evidence="6" id="KW-1185">Reference proteome</keyword>
<comment type="caution">
    <text evidence="5">The sequence shown here is derived from an EMBL/GenBank/DDBJ whole genome shotgun (WGS) entry which is preliminary data.</text>
</comment>
<dbReference type="InterPro" id="IPR028349">
    <property type="entry name" value="PafC-like"/>
</dbReference>
<dbReference type="Pfam" id="PF13280">
    <property type="entry name" value="WYL"/>
    <property type="match status" value="1"/>
</dbReference>
<dbReference type="Pfam" id="PF19187">
    <property type="entry name" value="HTH_PafC"/>
    <property type="match status" value="1"/>
</dbReference>
<sequence length="315" mass="34494">MDRMTRLLDHLRGVPGATVAELARELGATERTVRRDLARAREGGVVLDVRRGRGGGVRLIRDTHLPALRFTEDEALALALALGAVAADPRLSAMARSARLRLGRVLTDRFGERVAALADVRPEEPVSLLGADPVRAEVLLDLCVAVARRHRVELAYRSGSGTPTRRPVDPYEVVRMAGHWYLVGFCGLRRGIRVFRIDRVATVRRTEITVRAPDDLDAPALVAAGVRRSAEDPVICEFAFDVDARRARELAPAYRMELVDRPGGAHGIIRALPHHLPRLARWVLGLDVGVRVIAPAALRDELGRLADRAHALADG</sequence>
<keyword evidence="2 5" id="KW-0238">DNA-binding</keyword>
<dbReference type="PROSITE" id="PS52050">
    <property type="entry name" value="WYL"/>
    <property type="match status" value="1"/>
</dbReference>
<dbReference type="InterPro" id="IPR057727">
    <property type="entry name" value="WCX_dom"/>
</dbReference>
<evidence type="ECO:0000256" key="3">
    <source>
        <dbReference type="ARBA" id="ARBA00023163"/>
    </source>
</evidence>
<evidence type="ECO:0000259" key="4">
    <source>
        <dbReference type="PROSITE" id="PS51000"/>
    </source>
</evidence>
<dbReference type="PANTHER" id="PTHR34580">
    <property type="match status" value="1"/>
</dbReference>
<keyword evidence="3" id="KW-0804">Transcription</keyword>
<dbReference type="GO" id="GO:0003677">
    <property type="term" value="F:DNA binding"/>
    <property type="evidence" value="ECO:0007669"/>
    <property type="project" value="UniProtKB-KW"/>
</dbReference>
<dbReference type="InterPro" id="IPR026881">
    <property type="entry name" value="WYL_dom"/>
</dbReference>
<organism evidence="5 6">
    <name type="scientific">Naumannella cuiyingiana</name>
    <dbReference type="NCBI Taxonomy" id="1347891"/>
    <lineage>
        <taxon>Bacteria</taxon>
        <taxon>Bacillati</taxon>
        <taxon>Actinomycetota</taxon>
        <taxon>Actinomycetes</taxon>
        <taxon>Propionibacteriales</taxon>
        <taxon>Propionibacteriaceae</taxon>
        <taxon>Naumannella</taxon>
    </lineage>
</organism>
<name>A0A7Z0IKB0_9ACTN</name>
<gene>
    <name evidence="5" type="ORF">GGQ54_000883</name>
</gene>
<accession>A0A7Z0IKB0</accession>
<dbReference type="PROSITE" id="PS51000">
    <property type="entry name" value="HTH_DEOR_2"/>
    <property type="match status" value="1"/>
</dbReference>
<dbReference type="InterPro" id="IPR036388">
    <property type="entry name" value="WH-like_DNA-bd_sf"/>
</dbReference>
<dbReference type="AlphaFoldDB" id="A0A7Z0IKB0"/>
<evidence type="ECO:0000256" key="2">
    <source>
        <dbReference type="ARBA" id="ARBA00023125"/>
    </source>
</evidence>
<dbReference type="InterPro" id="IPR051534">
    <property type="entry name" value="CBASS_pafABC_assoc_protein"/>
</dbReference>
<dbReference type="Proteomes" id="UP000527616">
    <property type="component" value="Unassembled WGS sequence"/>
</dbReference>
<dbReference type="InterPro" id="IPR043839">
    <property type="entry name" value="PafC_HTH"/>
</dbReference>
<evidence type="ECO:0000313" key="5">
    <source>
        <dbReference type="EMBL" id="NYI70323.1"/>
    </source>
</evidence>
<dbReference type="EMBL" id="JACBZS010000001">
    <property type="protein sequence ID" value="NYI70323.1"/>
    <property type="molecule type" value="Genomic_DNA"/>
</dbReference>
<dbReference type="PANTHER" id="PTHR34580:SF3">
    <property type="entry name" value="PROTEIN PAFB"/>
    <property type="match status" value="1"/>
</dbReference>
<evidence type="ECO:0000313" key="6">
    <source>
        <dbReference type="Proteomes" id="UP000527616"/>
    </source>
</evidence>
<evidence type="ECO:0000256" key="1">
    <source>
        <dbReference type="ARBA" id="ARBA00023015"/>
    </source>
</evidence>
<dbReference type="InterPro" id="IPR036390">
    <property type="entry name" value="WH_DNA-bd_sf"/>
</dbReference>
<feature type="domain" description="HTH deoR-type" evidence="4">
    <location>
        <begin position="1"/>
        <end position="58"/>
    </location>
</feature>
<dbReference type="SUPFAM" id="SSF46785">
    <property type="entry name" value="Winged helix' DNA-binding domain"/>
    <property type="match status" value="1"/>
</dbReference>
<keyword evidence="1" id="KW-0805">Transcription regulation</keyword>